<evidence type="ECO:0000313" key="3">
    <source>
        <dbReference type="Proteomes" id="UP000077266"/>
    </source>
</evidence>
<dbReference type="AlphaFoldDB" id="A0A165LCA8"/>
<feature type="domain" description="N-acetyltransferase" evidence="1">
    <location>
        <begin position="43"/>
        <end position="198"/>
    </location>
</feature>
<dbReference type="Pfam" id="PF13302">
    <property type="entry name" value="Acetyltransf_3"/>
    <property type="match status" value="1"/>
</dbReference>
<name>A0A165LCA8_EXIGL</name>
<dbReference type="Proteomes" id="UP000077266">
    <property type="component" value="Unassembled WGS sequence"/>
</dbReference>
<dbReference type="PROSITE" id="PS51186">
    <property type="entry name" value="GNAT"/>
    <property type="match status" value="1"/>
</dbReference>
<dbReference type="SUPFAM" id="SSF55729">
    <property type="entry name" value="Acyl-CoA N-acyltransferases (Nat)"/>
    <property type="match status" value="1"/>
</dbReference>
<reference evidence="2 3" key="1">
    <citation type="journal article" date="2016" name="Mol. Biol. Evol.">
        <title>Comparative Genomics of Early-Diverging Mushroom-Forming Fungi Provides Insights into the Origins of Lignocellulose Decay Capabilities.</title>
        <authorList>
            <person name="Nagy L.G."/>
            <person name="Riley R."/>
            <person name="Tritt A."/>
            <person name="Adam C."/>
            <person name="Daum C."/>
            <person name="Floudas D."/>
            <person name="Sun H."/>
            <person name="Yadav J.S."/>
            <person name="Pangilinan J."/>
            <person name="Larsson K.H."/>
            <person name="Matsuura K."/>
            <person name="Barry K."/>
            <person name="Labutti K."/>
            <person name="Kuo R."/>
            <person name="Ohm R.A."/>
            <person name="Bhattacharya S.S."/>
            <person name="Shirouzu T."/>
            <person name="Yoshinaga Y."/>
            <person name="Martin F.M."/>
            <person name="Grigoriev I.V."/>
            <person name="Hibbett D.S."/>
        </authorList>
    </citation>
    <scope>NUCLEOTIDE SEQUENCE [LARGE SCALE GENOMIC DNA]</scope>
    <source>
        <strain evidence="2 3">HHB12029</strain>
    </source>
</reference>
<sequence length="201" mass="22502">MGWGDENPKLRSVDECIALLRLKNQTFWDVLGFGDFGVAEVPEELKSAVPTAQGGWVQLDEDLVKRVDLNALRWVGYACLRDATGVITKQRETWLQEHDALPSVAYAGPLPPWQEMVEIKYGLSPDHWGKGYASEIASFLHAWGIAAHGVRRYIGGTLKTNAGSRRVLQKTGFVSNPERLWVDSDHVEFGDEWMYTVPSTS</sequence>
<dbReference type="InterPro" id="IPR051531">
    <property type="entry name" value="N-acetyltransferase"/>
</dbReference>
<dbReference type="InterPro" id="IPR016181">
    <property type="entry name" value="Acyl_CoA_acyltransferase"/>
</dbReference>
<dbReference type="OrthoDB" id="630895at2759"/>
<dbReference type="PANTHER" id="PTHR43792">
    <property type="entry name" value="GNAT FAMILY, PUTATIVE (AFU_ORTHOLOGUE AFUA_3G00765)-RELATED-RELATED"/>
    <property type="match status" value="1"/>
</dbReference>
<dbReference type="GO" id="GO:0016747">
    <property type="term" value="F:acyltransferase activity, transferring groups other than amino-acyl groups"/>
    <property type="evidence" value="ECO:0007669"/>
    <property type="project" value="InterPro"/>
</dbReference>
<dbReference type="Gene3D" id="3.40.630.30">
    <property type="match status" value="1"/>
</dbReference>
<evidence type="ECO:0000259" key="1">
    <source>
        <dbReference type="PROSITE" id="PS51186"/>
    </source>
</evidence>
<dbReference type="InterPro" id="IPR000182">
    <property type="entry name" value="GNAT_dom"/>
</dbReference>
<protein>
    <recommendedName>
        <fullName evidence="1">N-acetyltransferase domain-containing protein</fullName>
    </recommendedName>
</protein>
<accession>A0A165LCA8</accession>
<dbReference type="InParanoid" id="A0A165LCA8"/>
<dbReference type="EMBL" id="KV425927">
    <property type="protein sequence ID" value="KZV97670.1"/>
    <property type="molecule type" value="Genomic_DNA"/>
</dbReference>
<organism evidence="2 3">
    <name type="scientific">Exidia glandulosa HHB12029</name>
    <dbReference type="NCBI Taxonomy" id="1314781"/>
    <lineage>
        <taxon>Eukaryota</taxon>
        <taxon>Fungi</taxon>
        <taxon>Dikarya</taxon>
        <taxon>Basidiomycota</taxon>
        <taxon>Agaricomycotina</taxon>
        <taxon>Agaricomycetes</taxon>
        <taxon>Auriculariales</taxon>
        <taxon>Exidiaceae</taxon>
        <taxon>Exidia</taxon>
    </lineage>
</organism>
<dbReference type="PANTHER" id="PTHR43792:SF1">
    <property type="entry name" value="N-ACETYLTRANSFERASE DOMAIN-CONTAINING PROTEIN"/>
    <property type="match status" value="1"/>
</dbReference>
<evidence type="ECO:0000313" key="2">
    <source>
        <dbReference type="EMBL" id="KZV97670.1"/>
    </source>
</evidence>
<proteinExistence type="predicted"/>
<gene>
    <name evidence="2" type="ORF">EXIGLDRAFT_832691</name>
</gene>
<keyword evidence="3" id="KW-1185">Reference proteome</keyword>